<dbReference type="Proteomes" id="UP001174934">
    <property type="component" value="Unassembled WGS sequence"/>
</dbReference>
<protein>
    <submittedName>
        <fullName evidence="4">Alpha/Beta hydrolase protein</fullName>
    </submittedName>
</protein>
<dbReference type="InterPro" id="IPR051601">
    <property type="entry name" value="Serine_prot/Carboxylest_S33"/>
</dbReference>
<feature type="region of interest" description="Disordered" evidence="3">
    <location>
        <begin position="197"/>
        <end position="234"/>
    </location>
</feature>
<dbReference type="AlphaFoldDB" id="A0AA39WH13"/>
<sequence length="737" mass="79748">MGLGYRTMSLWFEVPLDYHRHHQQRHNQISAPSPSEEPPWRAKTLTLHAELVYGYKIWRDRRHHPEEHQHHSPCNAAIRDRLQEVLTPAQPDDQPPKVLLYLCGGPGDGNKPHRIPGLNKFALDRGYVVLYVDYRGTGHSVMPTTTTMDGMSPEEKATYLSLFRQDNIVRDLEAIRLCLADVMGGANNSNDSLDCWDHAQDRSRPGHHQHDHEPHVNRQRYHQSHSPDSTTNPQLKLTLLGQSFGGWIALTYISFLPASISAVFLAAGLAPFTRSPKQVYSALFRRVVAINEAYYQMYPEDVGQVQLIVQHLRETGGYILPPEENNEPPHIVGGNAGGHRLLTAQTFMTIGRLFGGSGGSRSRFEHVHGMVSRMVGDLTSSKGGRLSAPTVAAFASSNMESFRLHQRPLYAVLHEAIYCHSPGMASGWAALEVARGVEGFGWLSGHSSDNSSSHSLDEDQGQNYGRKQSQSGDSSDDDSKRHNEMGEKLYFSGEMIYPFMLSASGSPLCEPEMRAAAEVLTQKKDWPALYDRAQLARNFVPVRALAYKRDMYVDFGLSVEAGAAIGNCVVLESDEWGHSALKEGDKTGEVLGMLFGGSSSGEFGPGEGDGNDIVGGGGGGAGGEESFGISEGSSVVGDGEGESTNSSSSGTGGSSLDGEGSSAATSLAASVLGSGSEIGEEGVKRELDVGEDGSGMVVDRLGLDGRQEGFCDGYGGTLVERDAEGAEGWSWLPIKSI</sequence>
<gene>
    <name evidence="4" type="ORF">B0T17DRAFT_541466</name>
</gene>
<dbReference type="InterPro" id="IPR029058">
    <property type="entry name" value="AB_hydrolase_fold"/>
</dbReference>
<feature type="compositionally biased region" description="Basic and acidic residues" evidence="3">
    <location>
        <begin position="197"/>
        <end position="216"/>
    </location>
</feature>
<dbReference type="PANTHER" id="PTHR43248">
    <property type="entry name" value="2-SUCCINYL-6-HYDROXY-2,4-CYCLOHEXADIENE-1-CARBOXYLATE SYNTHASE"/>
    <property type="match status" value="1"/>
</dbReference>
<feature type="region of interest" description="Disordered" evidence="3">
    <location>
        <begin position="448"/>
        <end position="482"/>
    </location>
</feature>
<dbReference type="SUPFAM" id="SSF53474">
    <property type="entry name" value="alpha/beta-Hydrolases"/>
    <property type="match status" value="1"/>
</dbReference>
<evidence type="ECO:0000313" key="5">
    <source>
        <dbReference type="Proteomes" id="UP001174934"/>
    </source>
</evidence>
<name>A0AA39WH13_9PEZI</name>
<feature type="compositionally biased region" description="Low complexity" evidence="3">
    <location>
        <begin position="626"/>
        <end position="649"/>
    </location>
</feature>
<reference evidence="4" key="1">
    <citation type="submission" date="2023-06" db="EMBL/GenBank/DDBJ databases">
        <title>Genome-scale phylogeny and comparative genomics of the fungal order Sordariales.</title>
        <authorList>
            <consortium name="Lawrence Berkeley National Laboratory"/>
            <person name="Hensen N."/>
            <person name="Bonometti L."/>
            <person name="Westerberg I."/>
            <person name="Brannstrom I.O."/>
            <person name="Guillou S."/>
            <person name="Cros-Aarteil S."/>
            <person name="Calhoun S."/>
            <person name="Haridas S."/>
            <person name="Kuo A."/>
            <person name="Mondo S."/>
            <person name="Pangilinan J."/>
            <person name="Riley R."/>
            <person name="LaButti K."/>
            <person name="Andreopoulos B."/>
            <person name="Lipzen A."/>
            <person name="Chen C."/>
            <person name="Yanf M."/>
            <person name="Daum C."/>
            <person name="Ng V."/>
            <person name="Clum A."/>
            <person name="Steindorff A."/>
            <person name="Ohm R."/>
            <person name="Martin F."/>
            <person name="Silar P."/>
            <person name="Natvig D."/>
            <person name="Lalanne C."/>
            <person name="Gautier V."/>
            <person name="Ament-velasquez S.L."/>
            <person name="Kruys A."/>
            <person name="Hutchinson M.I."/>
            <person name="Powell A.J."/>
            <person name="Barry K."/>
            <person name="Miller A.N."/>
            <person name="Grigoriev I.V."/>
            <person name="Debuchy R."/>
            <person name="Gladieux P."/>
            <person name="Thoren M.H."/>
            <person name="Johannesson H."/>
        </authorList>
    </citation>
    <scope>NUCLEOTIDE SEQUENCE</scope>
    <source>
        <strain evidence="4">SMH3391-2</strain>
    </source>
</reference>
<comment type="similarity">
    <text evidence="1">Belongs to the peptidase S33 family.</text>
</comment>
<organism evidence="4 5">
    <name type="scientific">Bombardia bombarda</name>
    <dbReference type="NCBI Taxonomy" id="252184"/>
    <lineage>
        <taxon>Eukaryota</taxon>
        <taxon>Fungi</taxon>
        <taxon>Dikarya</taxon>
        <taxon>Ascomycota</taxon>
        <taxon>Pezizomycotina</taxon>
        <taxon>Sordariomycetes</taxon>
        <taxon>Sordariomycetidae</taxon>
        <taxon>Sordariales</taxon>
        <taxon>Lasiosphaeriaceae</taxon>
        <taxon>Bombardia</taxon>
    </lineage>
</organism>
<feature type="compositionally biased region" description="Gly residues" evidence="3">
    <location>
        <begin position="596"/>
        <end position="625"/>
    </location>
</feature>
<dbReference type="Gene3D" id="3.40.50.1820">
    <property type="entry name" value="alpha/beta hydrolase"/>
    <property type="match status" value="1"/>
</dbReference>
<proteinExistence type="inferred from homology"/>
<feature type="compositionally biased region" description="Low complexity" evidence="3">
    <location>
        <begin position="656"/>
        <end position="667"/>
    </location>
</feature>
<accession>A0AA39WH13</accession>
<keyword evidence="5" id="KW-1185">Reference proteome</keyword>
<keyword evidence="2 4" id="KW-0378">Hydrolase</keyword>
<evidence type="ECO:0000256" key="1">
    <source>
        <dbReference type="ARBA" id="ARBA00010088"/>
    </source>
</evidence>
<dbReference type="PANTHER" id="PTHR43248:SF2">
    <property type="entry name" value="PROLYL AMINOPEPTIDASE"/>
    <property type="match status" value="1"/>
</dbReference>
<feature type="compositionally biased region" description="Polar residues" evidence="3">
    <location>
        <begin position="224"/>
        <end position="234"/>
    </location>
</feature>
<evidence type="ECO:0000256" key="3">
    <source>
        <dbReference type="SAM" id="MobiDB-lite"/>
    </source>
</evidence>
<feature type="region of interest" description="Disordered" evidence="3">
    <location>
        <begin position="596"/>
        <end position="667"/>
    </location>
</feature>
<dbReference type="GO" id="GO:0016787">
    <property type="term" value="F:hydrolase activity"/>
    <property type="evidence" value="ECO:0007669"/>
    <property type="project" value="UniProtKB-KW"/>
</dbReference>
<evidence type="ECO:0000256" key="2">
    <source>
        <dbReference type="ARBA" id="ARBA00022801"/>
    </source>
</evidence>
<evidence type="ECO:0000313" key="4">
    <source>
        <dbReference type="EMBL" id="KAK0615253.1"/>
    </source>
</evidence>
<comment type="caution">
    <text evidence="4">The sequence shown here is derived from an EMBL/GenBank/DDBJ whole genome shotgun (WGS) entry which is preliminary data.</text>
</comment>
<dbReference type="EMBL" id="JAULSR010000007">
    <property type="protein sequence ID" value="KAK0615253.1"/>
    <property type="molecule type" value="Genomic_DNA"/>
</dbReference>